<evidence type="ECO:0000313" key="15">
    <source>
        <dbReference type="EMBL" id="CAK7892976.1"/>
    </source>
</evidence>
<evidence type="ECO:0000256" key="8">
    <source>
        <dbReference type="ARBA" id="ARBA00022989"/>
    </source>
</evidence>
<comment type="function">
    <text evidence="10">Probable rhomboid-type serine protease that catalyzes intramembrane proteolysis.</text>
</comment>
<dbReference type="EMBL" id="OZ004253">
    <property type="protein sequence ID" value="CAK7892976.1"/>
    <property type="molecule type" value="Genomic_DNA"/>
</dbReference>
<comment type="similarity">
    <text evidence="3">Belongs to the peptidase S54 family.</text>
</comment>
<accession>A0ABP0E921</accession>
<keyword evidence="9 13" id="KW-0472">Membrane</keyword>
<evidence type="ECO:0000256" key="1">
    <source>
        <dbReference type="ARBA" id="ARBA00000156"/>
    </source>
</evidence>
<evidence type="ECO:0000256" key="3">
    <source>
        <dbReference type="ARBA" id="ARBA00009045"/>
    </source>
</evidence>
<reference evidence="15 16" key="1">
    <citation type="submission" date="2024-01" db="EMBL/GenBank/DDBJ databases">
        <authorList>
            <consortium name="Genoscope - CEA"/>
            <person name="William W."/>
        </authorList>
    </citation>
    <scope>NUCLEOTIDE SEQUENCE [LARGE SCALE GENOMIC DNA]</scope>
    <source>
        <strain evidence="15 16">29B2s-10</strain>
    </source>
</reference>
<evidence type="ECO:0000256" key="2">
    <source>
        <dbReference type="ARBA" id="ARBA00004257"/>
    </source>
</evidence>
<feature type="domain" description="Peptidase S54 rhomboid" evidence="14">
    <location>
        <begin position="60"/>
        <end position="201"/>
    </location>
</feature>
<dbReference type="InterPro" id="IPR035952">
    <property type="entry name" value="Rhomboid-like_sf"/>
</dbReference>
<dbReference type="PANTHER" id="PTHR43066:SF1">
    <property type="entry name" value="RHOMBOID PROTEIN 2"/>
    <property type="match status" value="1"/>
</dbReference>
<evidence type="ECO:0000256" key="11">
    <source>
        <dbReference type="ARBA" id="ARBA00039804"/>
    </source>
</evidence>
<organism evidence="15 16">
    <name type="scientific">[Candida] anglica</name>
    <dbReference type="NCBI Taxonomy" id="148631"/>
    <lineage>
        <taxon>Eukaryota</taxon>
        <taxon>Fungi</taxon>
        <taxon>Dikarya</taxon>
        <taxon>Ascomycota</taxon>
        <taxon>Saccharomycotina</taxon>
        <taxon>Pichiomycetes</taxon>
        <taxon>Debaryomycetaceae</taxon>
        <taxon>Kurtzmaniella</taxon>
    </lineage>
</organism>
<keyword evidence="16" id="KW-1185">Reference proteome</keyword>
<evidence type="ECO:0000313" key="16">
    <source>
        <dbReference type="Proteomes" id="UP001497600"/>
    </source>
</evidence>
<dbReference type="Proteomes" id="UP001497600">
    <property type="component" value="Chromosome A"/>
</dbReference>
<comment type="subcellular location">
    <subcellularLocation>
        <location evidence="2">Golgi apparatus</location>
        <location evidence="2">cis-Golgi network membrane</location>
        <topology evidence="2">Multi-pass membrane protein</topology>
    </subcellularLocation>
</comment>
<gene>
    <name evidence="15" type="primary">RBD2</name>
    <name evidence="15" type="ORF">CAAN4_A05270</name>
</gene>
<evidence type="ECO:0000256" key="10">
    <source>
        <dbReference type="ARBA" id="ARBA00037147"/>
    </source>
</evidence>
<dbReference type="Gene3D" id="1.20.1540.10">
    <property type="entry name" value="Rhomboid-like"/>
    <property type="match status" value="1"/>
</dbReference>
<name>A0ABP0E921_9ASCO</name>
<keyword evidence="8 13" id="KW-1133">Transmembrane helix</keyword>
<feature type="transmembrane region" description="Helical" evidence="13">
    <location>
        <begin position="102"/>
        <end position="121"/>
    </location>
</feature>
<dbReference type="EC" id="3.4.21.105" evidence="4"/>
<feature type="transmembrane region" description="Helical" evidence="13">
    <location>
        <begin position="127"/>
        <end position="143"/>
    </location>
</feature>
<evidence type="ECO:0000256" key="4">
    <source>
        <dbReference type="ARBA" id="ARBA00013039"/>
    </source>
</evidence>
<evidence type="ECO:0000256" key="7">
    <source>
        <dbReference type="ARBA" id="ARBA00022801"/>
    </source>
</evidence>
<protein>
    <recommendedName>
        <fullName evidence="11">Rhomboid-type serine protease 2</fullName>
        <ecNumber evidence="4">3.4.21.105</ecNumber>
    </recommendedName>
    <alternativeName>
        <fullName evidence="12">Rhomboid protein 2</fullName>
    </alternativeName>
</protein>
<evidence type="ECO:0000256" key="12">
    <source>
        <dbReference type="ARBA" id="ARBA00042081"/>
    </source>
</evidence>
<keyword evidence="6 13" id="KW-0812">Transmembrane</keyword>
<dbReference type="SUPFAM" id="SSF144091">
    <property type="entry name" value="Rhomboid-like"/>
    <property type="match status" value="1"/>
</dbReference>
<evidence type="ECO:0000256" key="9">
    <source>
        <dbReference type="ARBA" id="ARBA00023136"/>
    </source>
</evidence>
<feature type="transmembrane region" description="Helical" evidence="13">
    <location>
        <begin position="73"/>
        <end position="90"/>
    </location>
</feature>
<dbReference type="PANTHER" id="PTHR43066">
    <property type="entry name" value="RHOMBOID-RELATED PROTEIN"/>
    <property type="match status" value="1"/>
</dbReference>
<evidence type="ECO:0000256" key="6">
    <source>
        <dbReference type="ARBA" id="ARBA00022692"/>
    </source>
</evidence>
<keyword evidence="5" id="KW-0645">Protease</keyword>
<evidence type="ECO:0000256" key="13">
    <source>
        <dbReference type="SAM" id="Phobius"/>
    </source>
</evidence>
<feature type="transmembrane region" description="Helical" evidence="13">
    <location>
        <begin position="20"/>
        <end position="40"/>
    </location>
</feature>
<evidence type="ECO:0000256" key="5">
    <source>
        <dbReference type="ARBA" id="ARBA00022670"/>
    </source>
</evidence>
<feature type="transmembrane region" description="Helical" evidence="13">
    <location>
        <begin position="164"/>
        <end position="181"/>
    </location>
</feature>
<dbReference type="InterPro" id="IPR022764">
    <property type="entry name" value="Peptidase_S54_rhomboid_dom"/>
</dbReference>
<keyword evidence="7" id="KW-0378">Hydrolase</keyword>
<proteinExistence type="inferred from homology"/>
<evidence type="ECO:0000259" key="14">
    <source>
        <dbReference type="Pfam" id="PF01694"/>
    </source>
</evidence>
<dbReference type="Pfam" id="PF01694">
    <property type="entry name" value="Rhomboid"/>
    <property type="match status" value="1"/>
</dbReference>
<sequence length="259" mass="28665">MSTHLGSFQMPTLATLKETPALTAGLPIFTFFLLVVDLVTSHSLSEMFSLYPGAILAFDLNRLSFYLLFHKDIIHWALNIFALWTPLSIYERTHGTVNTGITLNLLAVVTGLQFSLVGYFLFPEMHVVGLSGVVFSFLAFTAYKEHFSTPVIYTLRVQGREVSIPTLYSPLLFVIVCAILLPASSIWGHLFGVFAGYLLGMDRLAFMFPPSKVVLWIEDKLSGAIGLLDGLVLFIREVDAVSIRGFSYAPIFSADPEAN</sequence>
<comment type="catalytic activity">
    <reaction evidence="1">
        <text>Cleaves type-1 transmembrane domains using a catalytic dyad composed of serine and histidine that are contributed by different transmembrane domains.</text>
        <dbReference type="EC" id="3.4.21.105"/>
    </reaction>
</comment>